<sequence length="172" mass="19663">MAEFDFTNFERKGNYENNIQLSSALAISEAVIKATENTLRTIKIFTPDLEAEIYNNDTFRKQLLSFTQGNRHAQIQILVDDISTALQSGHKLIGLAQQLSSIVTIKDTPADYQCVKISFILYDQSTFIFKPDNKSQKAILSNCKNRNNKLHDFFTLAWDQAEQNSHTRRLSI</sequence>
<protein>
    <recommendedName>
        <fullName evidence="1">DUF7931 domain-containing protein</fullName>
    </recommendedName>
</protein>
<name>A0A370DMT5_9GAMM</name>
<comment type="caution">
    <text evidence="2">The sequence shown here is derived from an EMBL/GenBank/DDBJ whole genome shotgun (WGS) entry which is preliminary data.</text>
</comment>
<dbReference type="AlphaFoldDB" id="A0A370DMT5"/>
<evidence type="ECO:0000313" key="3">
    <source>
        <dbReference type="Proteomes" id="UP000254266"/>
    </source>
</evidence>
<gene>
    <name evidence="2" type="ORF">DIZ80_01350</name>
</gene>
<feature type="domain" description="DUF7931" evidence="1">
    <location>
        <begin position="27"/>
        <end position="170"/>
    </location>
</feature>
<dbReference type="EMBL" id="QFXC01000002">
    <property type="protein sequence ID" value="RDH86143.1"/>
    <property type="molecule type" value="Genomic_DNA"/>
</dbReference>
<dbReference type="Proteomes" id="UP000254266">
    <property type="component" value="Unassembled WGS sequence"/>
</dbReference>
<proteinExistence type="predicted"/>
<evidence type="ECO:0000313" key="2">
    <source>
        <dbReference type="EMBL" id="RDH86143.1"/>
    </source>
</evidence>
<accession>A0A370DMT5</accession>
<dbReference type="Pfam" id="PF25559">
    <property type="entry name" value="DUF7931"/>
    <property type="match status" value="1"/>
</dbReference>
<evidence type="ECO:0000259" key="1">
    <source>
        <dbReference type="Pfam" id="PF25559"/>
    </source>
</evidence>
<dbReference type="InterPro" id="IPR057691">
    <property type="entry name" value="DUF7931"/>
</dbReference>
<reference evidence="2 3" key="1">
    <citation type="journal article" date="2018" name="ISME J.">
        <title>Endosymbiont genomes yield clues of tubeworm success.</title>
        <authorList>
            <person name="Li Y."/>
            <person name="Liles M.R."/>
            <person name="Halanych K.M."/>
        </authorList>
    </citation>
    <scope>NUCLEOTIDE SEQUENCE [LARGE SCALE GENOMIC DNA]</scope>
    <source>
        <strain evidence="2">A1464</strain>
    </source>
</reference>
<organism evidence="2 3">
    <name type="scientific">endosymbiont of Galathealinum brachiosum</name>
    <dbReference type="NCBI Taxonomy" id="2200906"/>
    <lineage>
        <taxon>Bacteria</taxon>
        <taxon>Pseudomonadati</taxon>
        <taxon>Pseudomonadota</taxon>
        <taxon>Gammaproteobacteria</taxon>
        <taxon>sulfur-oxidizing symbionts</taxon>
    </lineage>
</organism>
<keyword evidence="3" id="KW-1185">Reference proteome</keyword>